<dbReference type="AlphaFoldDB" id="A0AAV4F9S7"/>
<proteinExistence type="predicted"/>
<evidence type="ECO:0000313" key="1">
    <source>
        <dbReference type="EMBL" id="GFR69095.1"/>
    </source>
</evidence>
<protein>
    <submittedName>
        <fullName evidence="1">Uncharacterized protein</fullName>
    </submittedName>
</protein>
<keyword evidence="2" id="KW-1185">Reference proteome</keyword>
<gene>
    <name evidence="1" type="ORF">ElyMa_002040700</name>
</gene>
<organism evidence="1 2">
    <name type="scientific">Elysia marginata</name>
    <dbReference type="NCBI Taxonomy" id="1093978"/>
    <lineage>
        <taxon>Eukaryota</taxon>
        <taxon>Metazoa</taxon>
        <taxon>Spiralia</taxon>
        <taxon>Lophotrochozoa</taxon>
        <taxon>Mollusca</taxon>
        <taxon>Gastropoda</taxon>
        <taxon>Heterobranchia</taxon>
        <taxon>Euthyneura</taxon>
        <taxon>Panpulmonata</taxon>
        <taxon>Sacoglossa</taxon>
        <taxon>Placobranchoidea</taxon>
        <taxon>Plakobranchidae</taxon>
        <taxon>Elysia</taxon>
    </lineage>
</organism>
<comment type="caution">
    <text evidence="1">The sequence shown here is derived from an EMBL/GenBank/DDBJ whole genome shotgun (WGS) entry which is preliminary data.</text>
</comment>
<reference evidence="1 2" key="1">
    <citation type="journal article" date="2021" name="Elife">
        <title>Chloroplast acquisition without the gene transfer in kleptoplastic sea slugs, Plakobranchus ocellatus.</title>
        <authorList>
            <person name="Maeda T."/>
            <person name="Takahashi S."/>
            <person name="Yoshida T."/>
            <person name="Shimamura S."/>
            <person name="Takaki Y."/>
            <person name="Nagai Y."/>
            <person name="Toyoda A."/>
            <person name="Suzuki Y."/>
            <person name="Arimoto A."/>
            <person name="Ishii H."/>
            <person name="Satoh N."/>
            <person name="Nishiyama T."/>
            <person name="Hasebe M."/>
            <person name="Maruyama T."/>
            <person name="Minagawa J."/>
            <person name="Obokata J."/>
            <person name="Shigenobu S."/>
        </authorList>
    </citation>
    <scope>NUCLEOTIDE SEQUENCE [LARGE SCALE GENOMIC DNA]</scope>
</reference>
<dbReference type="Proteomes" id="UP000762676">
    <property type="component" value="Unassembled WGS sequence"/>
</dbReference>
<dbReference type="EMBL" id="BMAT01004146">
    <property type="protein sequence ID" value="GFR69095.1"/>
    <property type="molecule type" value="Genomic_DNA"/>
</dbReference>
<accession>A0AAV4F9S7</accession>
<evidence type="ECO:0000313" key="2">
    <source>
        <dbReference type="Proteomes" id="UP000762676"/>
    </source>
</evidence>
<sequence>MEGCPCDDEIERPQNKIELISGDDSWREVGLRFKWTEPAQPSDNNVTLGEPIRLRVAVEAKKDVSDAEEEISAFCWTNTRFAENRCGLWKDIKLFENPKCRCEGPLGVVTHVYQGSLAPDVENSYRITFNVKWKQFMVWANYFQIDGMLHVSRNHTSGEIQMNVPVNFPCDYDIQHGDTRCVWVPDPTQGPPGNVPPPDMSRGPVQELQRQESFQTESSEGCLEYEGDHVIEVRIQALDYCGTPLDSKTDGERPDTVLAARNSLRTVLVLKYSTIMDGNKIKVSSNRIPVHPVFIKA</sequence>
<name>A0AAV4F9S7_9GAST</name>